<sequence>MVKNRLFFGYALFLSLVCFWSLVCQVASAQNISNKGKDFWLGYGNHQRGYNLNNQEMVLYITSDVNTKGKIEIPGLNYSSDFTVTANSISQVMVPKEAYLDGEGLYKSGIHVTAEKPVVIYAHIYDRNVSGATLVLPTNVLGKEYYSLNYKQVSNQDTSFSYFFVVAIEDSTEVQITPSANTYGGQDAGKSFTVKLNKGEIYQVLGEKLGSERIDLGGGRSTRNYKGADLTGSIIQSVGTTTQPCKKIAVFSGSGKIGIGCESEGIGSSDNLFQQVYPTTAWGKKTITIPLASRNYDVIRIVKSNPAAVVKLNGNVVTFSNSLYYEFPSQQVNVIESDLPVQVVQYAVTQGKGINCSSYSENAGDPEMIFLNPVEQNIDRITVYSADAYLIIRHFINVVIETSAAQGFTLDGISQASQFRLVPGDPGYSYAQLSVSAGVHTLAAPKGFNAVAYGFGGAESYGYSAGANVKGQLLKAVNKLTGLTVSSGCTYQPLKFSVNLLYEVNKLTWDLNNGEATEEVSYSAPETTFTENGKTYFVYSLAKDVVYDKAQDYNIEITAEKTMSDGCGTSESILIDFSVYDPPEPSFSVSAACEDTEVQFSDETDGKGRVAKTWLWNFGDGKISDEQNPKHVYEASGTYTVTLTVTTDSGCSSITSAPLTVTIYKKPTPGFSVSGNCADQKVVFTDLSVSEEGNIVQWAWDFGDGTTDTLLSGTPREHVYPAGTYSVKLTVLTDKGCKHDVLQNVEISPSPVADFSLPGICSFDNAQFTNLSTIADHTEPSFQYEWDFGDVASGALNRSTQRDPQHRYSIPGEYTATLTVTSGKGCLTTVSKTFIVNGSNPVPDFEVPNYDRLCSRNEVVFINKSSVSIGRITRLEWTFSDPDGNTKVVADDNPEPGKEQRVLFPEFTAPDSKVYTVSLKAFSGGVCVREKSGSFTLLAMPKVTFEAPGDVCQESGPLQLVAEQETAFLGSSTFSGDGITSSGIFDPGKAGPGAHDITFTFTRANGCPDALTRTIIVNPSPSVSAGEDVKIREGTFTQLLAHSDADIVSYEWTPSEGLSRNDIANPIASPFDNTTYTLKVTNSRGCINYSRVTVTVDKYPVIPNVFTPNGDGTNDKWNIKYLVRYSNATVDVFNRYGNRVYQSRGYAEPWDGTFNGTALPAGAYYYIIDPKNGMGPYKGNINIIR</sequence>
<dbReference type="Gene3D" id="2.60.40.10">
    <property type="entry name" value="Immunoglobulins"/>
    <property type="match status" value="5"/>
</dbReference>
<dbReference type="Pfam" id="PF13585">
    <property type="entry name" value="CHU_C"/>
    <property type="match status" value="1"/>
</dbReference>
<dbReference type="InterPro" id="IPR022409">
    <property type="entry name" value="PKD/Chitinase_dom"/>
</dbReference>
<evidence type="ECO:0000313" key="3">
    <source>
        <dbReference type="EMBL" id="RXF72274.1"/>
    </source>
</evidence>
<evidence type="ECO:0000259" key="2">
    <source>
        <dbReference type="PROSITE" id="PS50093"/>
    </source>
</evidence>
<feature type="domain" description="PKD" evidence="2">
    <location>
        <begin position="779"/>
        <end position="836"/>
    </location>
</feature>
<dbReference type="PANTHER" id="PTHR46534:SF1">
    <property type="entry name" value="IGGFC-BINDING PROTEIN N-TERMINAL DOMAIN-CONTAINING PROTEIN"/>
    <property type="match status" value="1"/>
</dbReference>
<accession>A0A4Q0MG12</accession>
<gene>
    <name evidence="3" type="ORF">EKH83_00675</name>
</gene>
<evidence type="ECO:0000256" key="1">
    <source>
        <dbReference type="SAM" id="SignalP"/>
    </source>
</evidence>
<keyword evidence="1" id="KW-0732">Signal</keyword>
<dbReference type="InterPro" id="IPR035986">
    <property type="entry name" value="PKD_dom_sf"/>
</dbReference>
<protein>
    <submittedName>
        <fullName evidence="3">PKD domain-containing protein</fullName>
    </submittedName>
</protein>
<dbReference type="AlphaFoldDB" id="A0A4Q0MG12"/>
<dbReference type="InterPro" id="IPR035234">
    <property type="entry name" value="IgGFc-bd_N"/>
</dbReference>
<feature type="domain" description="PKD" evidence="2">
    <location>
        <begin position="581"/>
        <end position="663"/>
    </location>
</feature>
<dbReference type="SUPFAM" id="SSF49299">
    <property type="entry name" value="PKD domain"/>
    <property type="match status" value="3"/>
</dbReference>
<feature type="signal peptide" evidence="1">
    <location>
        <begin position="1"/>
        <end position="29"/>
    </location>
</feature>
<comment type="caution">
    <text evidence="3">The sequence shown here is derived from an EMBL/GenBank/DDBJ whole genome shotgun (WGS) entry which is preliminary data.</text>
</comment>
<dbReference type="Proteomes" id="UP000290848">
    <property type="component" value="Unassembled WGS sequence"/>
</dbReference>
<dbReference type="Pfam" id="PF17517">
    <property type="entry name" value="IgGFc_binding"/>
    <property type="match status" value="1"/>
</dbReference>
<reference evidence="3 4" key="1">
    <citation type="submission" date="2018-12" db="EMBL/GenBank/DDBJ databases">
        <title>The Draft Genome Sequence of the Soil Bacterium Pedobacter tournemirensis R1.</title>
        <authorList>
            <person name="He J."/>
        </authorList>
    </citation>
    <scope>NUCLEOTIDE SEQUENCE [LARGE SCALE GENOMIC DNA]</scope>
    <source>
        <strain evidence="3 4">R1</strain>
    </source>
</reference>
<dbReference type="PANTHER" id="PTHR46534">
    <property type="entry name" value="IGGFC_BINDING DOMAIN-CONTAINING PROTEIN"/>
    <property type="match status" value="1"/>
</dbReference>
<dbReference type="InterPro" id="IPR013783">
    <property type="entry name" value="Ig-like_fold"/>
</dbReference>
<dbReference type="NCBIfam" id="TIGR04131">
    <property type="entry name" value="Bac_Flav_CTERM"/>
    <property type="match status" value="1"/>
</dbReference>
<dbReference type="InterPro" id="IPR000601">
    <property type="entry name" value="PKD_dom"/>
</dbReference>
<dbReference type="SMART" id="SM00089">
    <property type="entry name" value="PKD"/>
    <property type="match status" value="3"/>
</dbReference>
<dbReference type="PROSITE" id="PS50093">
    <property type="entry name" value="PKD"/>
    <property type="match status" value="3"/>
</dbReference>
<evidence type="ECO:0000313" key="4">
    <source>
        <dbReference type="Proteomes" id="UP000290848"/>
    </source>
</evidence>
<proteinExistence type="predicted"/>
<dbReference type="Pfam" id="PF18911">
    <property type="entry name" value="PKD_4"/>
    <property type="match status" value="3"/>
</dbReference>
<feature type="chain" id="PRO_5020247255" evidence="1">
    <location>
        <begin position="30"/>
        <end position="1185"/>
    </location>
</feature>
<dbReference type="CDD" id="cd00146">
    <property type="entry name" value="PKD"/>
    <property type="match status" value="3"/>
</dbReference>
<organism evidence="3 4">
    <name type="scientific">Arcticibacter tournemirensis</name>
    <dbReference type="NCBI Taxonomy" id="699437"/>
    <lineage>
        <taxon>Bacteria</taxon>
        <taxon>Pseudomonadati</taxon>
        <taxon>Bacteroidota</taxon>
        <taxon>Sphingobacteriia</taxon>
        <taxon>Sphingobacteriales</taxon>
        <taxon>Sphingobacteriaceae</taxon>
        <taxon>Arcticibacter</taxon>
    </lineage>
</organism>
<dbReference type="EMBL" id="RXOC01000001">
    <property type="protein sequence ID" value="RXF72274.1"/>
    <property type="molecule type" value="Genomic_DNA"/>
</dbReference>
<name>A0A4Q0MG12_9SPHI</name>
<dbReference type="InterPro" id="IPR026341">
    <property type="entry name" value="T9SS_type_B"/>
</dbReference>
<feature type="domain" description="PKD" evidence="2">
    <location>
        <begin position="678"/>
        <end position="736"/>
    </location>
</feature>
<dbReference type="RefSeq" id="WP_128767459.1">
    <property type="nucleotide sequence ID" value="NZ_RXOC01000001.1"/>
</dbReference>